<dbReference type="InterPro" id="IPR003717">
    <property type="entry name" value="RecO"/>
</dbReference>
<dbReference type="NCBIfam" id="TIGR00613">
    <property type="entry name" value="reco"/>
    <property type="match status" value="1"/>
</dbReference>
<gene>
    <name evidence="7 9" type="primary">recO</name>
    <name evidence="9" type="ORF">NK718_07570</name>
</gene>
<dbReference type="PANTHER" id="PTHR33991:SF1">
    <property type="entry name" value="DNA REPAIR PROTEIN RECO"/>
    <property type="match status" value="1"/>
</dbReference>
<keyword evidence="5 7" id="KW-0234">DNA repair</keyword>
<comment type="function">
    <text evidence="7">Involved in DNA repair and RecF pathway recombination.</text>
</comment>
<evidence type="ECO:0000256" key="5">
    <source>
        <dbReference type="ARBA" id="ARBA00023204"/>
    </source>
</evidence>
<protein>
    <recommendedName>
        <fullName evidence="2 7">DNA repair protein RecO</fullName>
    </recommendedName>
    <alternativeName>
        <fullName evidence="6 7">Recombination protein O</fullName>
    </alternativeName>
</protein>
<dbReference type="InterPro" id="IPR037278">
    <property type="entry name" value="ARFGAP/RecO"/>
</dbReference>
<dbReference type="Pfam" id="PF02565">
    <property type="entry name" value="RecO_C"/>
    <property type="match status" value="1"/>
</dbReference>
<accession>A0ABT1LA69</accession>
<reference evidence="9 10" key="1">
    <citation type="submission" date="2022-07" db="EMBL/GenBank/DDBJ databases">
        <authorList>
            <person name="Li W.-J."/>
            <person name="Deng Q.-Q."/>
        </authorList>
    </citation>
    <scope>NUCLEOTIDE SEQUENCE [LARGE SCALE GENOMIC DNA]</scope>
    <source>
        <strain evidence="9 10">SYSU M60028</strain>
    </source>
</reference>
<dbReference type="InterPro" id="IPR012340">
    <property type="entry name" value="NA-bd_OB-fold"/>
</dbReference>
<dbReference type="InterPro" id="IPR022572">
    <property type="entry name" value="DNA_rep/recomb_RecO_N"/>
</dbReference>
<dbReference type="InterPro" id="IPR042242">
    <property type="entry name" value="RecO_C"/>
</dbReference>
<evidence type="ECO:0000256" key="6">
    <source>
        <dbReference type="ARBA" id="ARBA00033409"/>
    </source>
</evidence>
<evidence type="ECO:0000313" key="9">
    <source>
        <dbReference type="EMBL" id="MCP8938370.1"/>
    </source>
</evidence>
<keyword evidence="4 7" id="KW-0233">DNA recombination</keyword>
<feature type="domain" description="DNA replication/recombination mediator RecO N-terminal" evidence="8">
    <location>
        <begin position="1"/>
        <end position="71"/>
    </location>
</feature>
<evidence type="ECO:0000256" key="2">
    <source>
        <dbReference type="ARBA" id="ARBA00021310"/>
    </source>
</evidence>
<organism evidence="9 10">
    <name type="scientific">Alsobacter ponti</name>
    <dbReference type="NCBI Taxonomy" id="2962936"/>
    <lineage>
        <taxon>Bacteria</taxon>
        <taxon>Pseudomonadati</taxon>
        <taxon>Pseudomonadota</taxon>
        <taxon>Alphaproteobacteria</taxon>
        <taxon>Hyphomicrobiales</taxon>
        <taxon>Alsobacteraceae</taxon>
        <taxon>Alsobacter</taxon>
    </lineage>
</organism>
<sequence length="244" mass="26219">MEWRDEAIVIGARRHGESGVLLELLTREHGRHLGLVRGGRSPRMQPMLQAGNAVEAVWRARLDEHLGHYTVEATNARAATLLGSPEALYALSALGALTRLLPERDPHPGLFEALGVVIDALHDPELAAPLVVRYELAFLAELGFGLDLAECAVTGTRDDLVWVSPRSGRAVSAAAGEPWRDRLLALPAFLREGQGRAMPDRADLAAAFALTGHFLARDLFGPRGLPLPEVRAAFVAAVTAGGRD</sequence>
<comment type="similarity">
    <text evidence="1 7">Belongs to the RecO family.</text>
</comment>
<dbReference type="Proteomes" id="UP001205890">
    <property type="component" value="Unassembled WGS sequence"/>
</dbReference>
<evidence type="ECO:0000256" key="3">
    <source>
        <dbReference type="ARBA" id="ARBA00022763"/>
    </source>
</evidence>
<dbReference type="Gene3D" id="1.20.1440.120">
    <property type="entry name" value="Recombination protein O, C-terminal domain"/>
    <property type="match status" value="1"/>
</dbReference>
<evidence type="ECO:0000313" key="10">
    <source>
        <dbReference type="Proteomes" id="UP001205890"/>
    </source>
</evidence>
<keyword evidence="3 7" id="KW-0227">DNA damage</keyword>
<dbReference type="SUPFAM" id="SSF50249">
    <property type="entry name" value="Nucleic acid-binding proteins"/>
    <property type="match status" value="1"/>
</dbReference>
<name>A0ABT1LA69_9HYPH</name>
<keyword evidence="10" id="KW-1185">Reference proteome</keyword>
<dbReference type="Gene3D" id="2.40.50.140">
    <property type="entry name" value="Nucleic acid-binding proteins"/>
    <property type="match status" value="1"/>
</dbReference>
<evidence type="ECO:0000256" key="1">
    <source>
        <dbReference type="ARBA" id="ARBA00007452"/>
    </source>
</evidence>
<evidence type="ECO:0000256" key="7">
    <source>
        <dbReference type="HAMAP-Rule" id="MF_00201"/>
    </source>
</evidence>
<dbReference type="EMBL" id="JANCLU010000005">
    <property type="protein sequence ID" value="MCP8938370.1"/>
    <property type="molecule type" value="Genomic_DNA"/>
</dbReference>
<evidence type="ECO:0000259" key="8">
    <source>
        <dbReference type="Pfam" id="PF11967"/>
    </source>
</evidence>
<dbReference type="PANTHER" id="PTHR33991">
    <property type="entry name" value="DNA REPAIR PROTEIN RECO"/>
    <property type="match status" value="1"/>
</dbReference>
<dbReference type="HAMAP" id="MF_00201">
    <property type="entry name" value="RecO"/>
    <property type="match status" value="1"/>
</dbReference>
<evidence type="ECO:0000256" key="4">
    <source>
        <dbReference type="ARBA" id="ARBA00023172"/>
    </source>
</evidence>
<dbReference type="Pfam" id="PF11967">
    <property type="entry name" value="RecO_N"/>
    <property type="match status" value="1"/>
</dbReference>
<comment type="caution">
    <text evidence="9">The sequence shown here is derived from an EMBL/GenBank/DDBJ whole genome shotgun (WGS) entry which is preliminary data.</text>
</comment>
<proteinExistence type="inferred from homology"/>
<dbReference type="RefSeq" id="WP_254740211.1">
    <property type="nucleotide sequence ID" value="NZ_JANCLU010000005.1"/>
</dbReference>
<dbReference type="SUPFAM" id="SSF57863">
    <property type="entry name" value="ArfGap/RecO-like zinc finger"/>
    <property type="match status" value="1"/>
</dbReference>